<dbReference type="Pfam" id="PF01433">
    <property type="entry name" value="Peptidase_M1"/>
    <property type="match status" value="1"/>
</dbReference>
<feature type="domain" description="ERAP1-like C-terminal" evidence="13">
    <location>
        <begin position="539"/>
        <end position="854"/>
    </location>
</feature>
<dbReference type="InterPro" id="IPR050344">
    <property type="entry name" value="Peptidase_M1_aminopeptidases"/>
</dbReference>
<evidence type="ECO:0000256" key="7">
    <source>
        <dbReference type="ARBA" id="ARBA00023049"/>
    </source>
</evidence>
<dbReference type="InterPro" id="IPR042097">
    <property type="entry name" value="Aminopeptidase_N-like_N_sf"/>
</dbReference>
<comment type="similarity">
    <text evidence="1 11">Belongs to the peptidase M1 family.</text>
</comment>
<keyword evidence="4 9" id="KW-0479">Metal-binding</keyword>
<dbReference type="PRINTS" id="PR00756">
    <property type="entry name" value="ALADIPTASE"/>
</dbReference>
<dbReference type="FunFam" id="1.10.390.10:FF:000001">
    <property type="entry name" value="Aminopeptidase"/>
    <property type="match status" value="1"/>
</dbReference>
<dbReference type="Gene3D" id="2.60.40.1730">
    <property type="entry name" value="tricorn interacting facor f3 domain"/>
    <property type="match status" value="1"/>
</dbReference>
<dbReference type="GO" id="GO:0070006">
    <property type="term" value="F:metalloaminopeptidase activity"/>
    <property type="evidence" value="ECO:0007669"/>
    <property type="project" value="TreeGrafter"/>
</dbReference>
<feature type="binding site" evidence="9">
    <location>
        <position position="324"/>
    </location>
    <ligand>
        <name>Zn(2+)</name>
        <dbReference type="ChEBI" id="CHEBI:29105"/>
        <note>catalytic</note>
    </ligand>
</feature>
<evidence type="ECO:0000313" key="15">
    <source>
        <dbReference type="EMBL" id="CEJ94580.1"/>
    </source>
</evidence>
<feature type="domain" description="Aminopeptidase N-like N-terminal" evidence="14">
    <location>
        <begin position="23"/>
        <end position="213"/>
    </location>
</feature>
<dbReference type="EMBL" id="CDHN01000007">
    <property type="protein sequence ID" value="CEJ94580.1"/>
    <property type="molecule type" value="Genomic_DNA"/>
</dbReference>
<dbReference type="Gene3D" id="1.10.390.10">
    <property type="entry name" value="Neutral Protease Domain 2"/>
    <property type="match status" value="1"/>
</dbReference>
<dbReference type="CDD" id="cd09601">
    <property type="entry name" value="M1_APN-Q_like"/>
    <property type="match status" value="1"/>
</dbReference>
<feature type="site" description="Transition state stabilizer" evidence="10">
    <location>
        <position position="406"/>
    </location>
</feature>
<dbReference type="Pfam" id="PF17900">
    <property type="entry name" value="Peptidase_M1_N"/>
    <property type="match status" value="1"/>
</dbReference>
<evidence type="ECO:0000256" key="10">
    <source>
        <dbReference type="PIRSR" id="PIRSR634016-4"/>
    </source>
</evidence>
<evidence type="ECO:0000256" key="5">
    <source>
        <dbReference type="ARBA" id="ARBA00022801"/>
    </source>
</evidence>
<dbReference type="GO" id="GO:0008270">
    <property type="term" value="F:zinc ion binding"/>
    <property type="evidence" value="ECO:0007669"/>
    <property type="project" value="UniProtKB-UniRule"/>
</dbReference>
<comment type="cofactor">
    <cofactor evidence="9 11">
        <name>Zn(2+)</name>
        <dbReference type="ChEBI" id="CHEBI:29105"/>
    </cofactor>
    <text evidence="9 11">Binds 1 zinc ion per subunit.</text>
</comment>
<dbReference type="InterPro" id="IPR014782">
    <property type="entry name" value="Peptidase_M1_dom"/>
</dbReference>
<dbReference type="Gene3D" id="1.25.50.20">
    <property type="match status" value="1"/>
</dbReference>
<dbReference type="HOGENOM" id="CLU_003705_0_1_1"/>
<dbReference type="FunFam" id="2.60.40.1730:FF:000002">
    <property type="entry name" value="Aminopeptidase"/>
    <property type="match status" value="1"/>
</dbReference>
<dbReference type="InterPro" id="IPR027268">
    <property type="entry name" value="Peptidase_M4/M1_CTD_sf"/>
</dbReference>
<dbReference type="GO" id="GO:0043171">
    <property type="term" value="P:peptide catabolic process"/>
    <property type="evidence" value="ECO:0007669"/>
    <property type="project" value="TreeGrafter"/>
</dbReference>
<evidence type="ECO:0000259" key="14">
    <source>
        <dbReference type="Pfam" id="PF17900"/>
    </source>
</evidence>
<dbReference type="Pfam" id="PF11838">
    <property type="entry name" value="ERAP1_C"/>
    <property type="match status" value="1"/>
</dbReference>
<evidence type="ECO:0000256" key="2">
    <source>
        <dbReference type="ARBA" id="ARBA00022438"/>
    </source>
</evidence>
<keyword evidence="3 11" id="KW-0645">Protease</keyword>
<dbReference type="InterPro" id="IPR034016">
    <property type="entry name" value="M1_APN-typ"/>
</dbReference>
<keyword evidence="5 11" id="KW-0378">Hydrolase</keyword>
<evidence type="ECO:0000256" key="11">
    <source>
        <dbReference type="RuleBase" id="RU364040"/>
    </source>
</evidence>
<keyword evidence="16" id="KW-1185">Reference proteome</keyword>
<dbReference type="GO" id="GO:0006508">
    <property type="term" value="P:proteolysis"/>
    <property type="evidence" value="ECO:0007669"/>
    <property type="project" value="UniProtKB-KW"/>
</dbReference>
<evidence type="ECO:0000256" key="4">
    <source>
        <dbReference type="ARBA" id="ARBA00022723"/>
    </source>
</evidence>
<dbReference type="GO" id="GO:0005737">
    <property type="term" value="C:cytoplasm"/>
    <property type="evidence" value="ECO:0007669"/>
    <property type="project" value="TreeGrafter"/>
</dbReference>
<accession>A0A0A1TR96</accession>
<evidence type="ECO:0000256" key="1">
    <source>
        <dbReference type="ARBA" id="ARBA00010136"/>
    </source>
</evidence>
<sequence>MCVGSASNAASTSERELLPTVVVPRHYRLSLEPDLTSHTFQGTVSIDLDVQQDTETITLHVWDIVVQKAALLQDLQTLCTNPTVAYDSYKQTAELKFTKRVNAGTKARVDISFSGNLNDELVGFYRSTYRRKDGSLGVMATTQMEATGARRAFPCFDEPLLKATFDVTLIASKGLTCLSNMDVASESEVISSVNNEAKQSVSFNTTPIMSTYLIAFIVGELNYVESNEFRVPVRVYMPPEFDVSLGQFAASLGAKTVAFYEEKFGIQYPLPKLDQIALLDFAQGAMENWGLLTYRAVYLLFDDKTASTSSKQLVASTVQHEIAHQWFGNLVTMDWWEGLWLKEGFADWAAWYAGDHFFPEWKLWPSSIIEGLENAMSADAMRSSHPVEVPVKRADEISEIFDHISYEKGCAVVKMTSNYVGEDIFFQGIRHYLQKYAYGNTKTTDLWTTLSEVSGKPVHDIMNVWTTEMGYPVVSVTEDFESSKIHLKQNRFLRTGDVTEAEDAILYPIPLGLRTTDAIDRELVMTQREMTVELPEDKFFKLNANQGSIFRTLYTPEKLRRLGEAAAAGLLSIEDRVGLVTDASELSIAGHHPTSAVLDLLKIMRSETDYFVLAAMSRFLGKLSLAWNDAEADVRNALSAFQRDLFSEKAHRIGWEITDSDSLLDRELKTLLFSAAGSAGDEEVIAAALKIYSELLNGKIKTIQPNLRIPVYRLALEHGGVLEFEKFTEIWTTTTNSDEVQSCKKALGAVNGDLQHRAIEFIKSDSVRKGDLPAVVEYFTSQEASVSVTKFVMEDWDWIVSNFIPGLPLLPKIVENSMQSLSTEGQLNEVTAFFEAKKNDGYVSALARAKNSIQTKVNWRKRDAVDVAGWLKANNYLE</sequence>
<organism evidence="15 16">
    <name type="scientific">[Torrubiella] hemipterigena</name>
    <dbReference type="NCBI Taxonomy" id="1531966"/>
    <lineage>
        <taxon>Eukaryota</taxon>
        <taxon>Fungi</taxon>
        <taxon>Dikarya</taxon>
        <taxon>Ascomycota</taxon>
        <taxon>Pezizomycotina</taxon>
        <taxon>Sordariomycetes</taxon>
        <taxon>Hypocreomycetidae</taxon>
        <taxon>Hypocreales</taxon>
        <taxon>Clavicipitaceae</taxon>
        <taxon>Clavicipitaceae incertae sedis</taxon>
        <taxon>'Torrubiella' clade</taxon>
    </lineage>
</organism>
<dbReference type="Gene3D" id="2.60.40.1910">
    <property type="match status" value="1"/>
</dbReference>
<feature type="binding site" evidence="9">
    <location>
        <position position="320"/>
    </location>
    <ligand>
        <name>Zn(2+)</name>
        <dbReference type="ChEBI" id="CHEBI:29105"/>
        <note>catalytic</note>
    </ligand>
</feature>
<dbReference type="InterPro" id="IPR001930">
    <property type="entry name" value="Peptidase_M1"/>
</dbReference>
<proteinExistence type="inferred from homology"/>
<dbReference type="EC" id="3.4.11.-" evidence="11"/>
<evidence type="ECO:0000259" key="13">
    <source>
        <dbReference type="Pfam" id="PF11838"/>
    </source>
</evidence>
<keyword evidence="7 11" id="KW-0482">Metalloprotease</keyword>
<name>A0A0A1TR96_9HYPO</name>
<dbReference type="AlphaFoldDB" id="A0A0A1TR96"/>
<evidence type="ECO:0000256" key="3">
    <source>
        <dbReference type="ARBA" id="ARBA00022670"/>
    </source>
</evidence>
<reference evidence="15 16" key="1">
    <citation type="journal article" date="2015" name="Genome Announc.">
        <title>Draft Genome Sequence and Gene Annotation of the Entomopathogenic Fungus Verticillium hemipterigenum.</title>
        <authorList>
            <person name="Horn F."/>
            <person name="Habel A."/>
            <person name="Scharf D.H."/>
            <person name="Dworschak J."/>
            <person name="Brakhage A.A."/>
            <person name="Guthke R."/>
            <person name="Hertweck C."/>
            <person name="Linde J."/>
        </authorList>
    </citation>
    <scope>NUCLEOTIDE SEQUENCE [LARGE SCALE GENOMIC DNA]</scope>
</reference>
<keyword evidence="6 9" id="KW-0862">Zinc</keyword>
<dbReference type="PANTHER" id="PTHR11533:SF174">
    <property type="entry name" value="PUROMYCIN-SENSITIVE AMINOPEPTIDASE-RELATED"/>
    <property type="match status" value="1"/>
</dbReference>
<dbReference type="SUPFAM" id="SSF55486">
    <property type="entry name" value="Metalloproteases ('zincins'), catalytic domain"/>
    <property type="match status" value="1"/>
</dbReference>
<dbReference type="SUPFAM" id="SSF63737">
    <property type="entry name" value="Leukotriene A4 hydrolase N-terminal domain"/>
    <property type="match status" value="1"/>
</dbReference>
<dbReference type="OrthoDB" id="10031169at2759"/>
<dbReference type="PANTHER" id="PTHR11533">
    <property type="entry name" value="PROTEASE M1 ZINC METALLOPROTEASE"/>
    <property type="match status" value="1"/>
</dbReference>
<dbReference type="FunFam" id="2.60.40.1910:FF:000004">
    <property type="entry name" value="Aminopeptidase"/>
    <property type="match status" value="1"/>
</dbReference>
<evidence type="ECO:0000313" key="16">
    <source>
        <dbReference type="Proteomes" id="UP000039046"/>
    </source>
</evidence>
<feature type="active site" description="Proton acceptor" evidence="8">
    <location>
        <position position="321"/>
    </location>
</feature>
<feature type="binding site" evidence="9">
    <location>
        <position position="343"/>
    </location>
    <ligand>
        <name>Zn(2+)</name>
        <dbReference type="ChEBI" id="CHEBI:29105"/>
        <note>catalytic</note>
    </ligand>
</feature>
<evidence type="ECO:0000256" key="8">
    <source>
        <dbReference type="PIRSR" id="PIRSR634016-1"/>
    </source>
</evidence>
<feature type="domain" description="Peptidase M1 membrane alanine aminopeptidase" evidence="12">
    <location>
        <begin position="249"/>
        <end position="465"/>
    </location>
</feature>
<evidence type="ECO:0000256" key="6">
    <source>
        <dbReference type="ARBA" id="ARBA00022833"/>
    </source>
</evidence>
<dbReference type="GO" id="GO:0016020">
    <property type="term" value="C:membrane"/>
    <property type="evidence" value="ECO:0007669"/>
    <property type="project" value="TreeGrafter"/>
</dbReference>
<dbReference type="STRING" id="1531966.A0A0A1TR96"/>
<dbReference type="Proteomes" id="UP000039046">
    <property type="component" value="Unassembled WGS sequence"/>
</dbReference>
<dbReference type="MEROPS" id="M01.007"/>
<dbReference type="InterPro" id="IPR045357">
    <property type="entry name" value="Aminopeptidase_N-like_N"/>
</dbReference>
<evidence type="ECO:0000259" key="12">
    <source>
        <dbReference type="Pfam" id="PF01433"/>
    </source>
</evidence>
<evidence type="ECO:0000256" key="9">
    <source>
        <dbReference type="PIRSR" id="PIRSR634016-3"/>
    </source>
</evidence>
<dbReference type="GO" id="GO:0042277">
    <property type="term" value="F:peptide binding"/>
    <property type="evidence" value="ECO:0007669"/>
    <property type="project" value="TreeGrafter"/>
</dbReference>
<keyword evidence="2 11" id="KW-0031">Aminopeptidase</keyword>
<protein>
    <recommendedName>
        <fullName evidence="11">Aminopeptidase</fullName>
        <ecNumber evidence="11">3.4.11.-</ecNumber>
    </recommendedName>
</protein>
<dbReference type="InterPro" id="IPR024571">
    <property type="entry name" value="ERAP1-like_C_dom"/>
</dbReference>
<gene>
    <name evidence="15" type="ORF">VHEMI10100</name>
</gene>